<feature type="compositionally biased region" description="Polar residues" evidence="1">
    <location>
        <begin position="25"/>
        <end position="41"/>
    </location>
</feature>
<evidence type="ECO:0000313" key="3">
    <source>
        <dbReference type="EMBL" id="KAJ4494826.1"/>
    </source>
</evidence>
<comment type="caution">
    <text evidence="3">The sequence shown here is derived from an EMBL/GenBank/DDBJ whole genome shotgun (WGS) entry which is preliminary data.</text>
</comment>
<feature type="compositionally biased region" description="Polar residues" evidence="1">
    <location>
        <begin position="7"/>
        <end position="16"/>
    </location>
</feature>
<evidence type="ECO:0000256" key="1">
    <source>
        <dbReference type="SAM" id="MobiDB-lite"/>
    </source>
</evidence>
<gene>
    <name evidence="3" type="ORF">C8J55DRAFT_105857</name>
</gene>
<dbReference type="Proteomes" id="UP001150238">
    <property type="component" value="Unassembled WGS sequence"/>
</dbReference>
<name>A0A9W9B203_9AGAR</name>
<reference evidence="3" key="2">
    <citation type="journal article" date="2023" name="Proc. Natl. Acad. Sci. U.S.A.">
        <title>A global phylogenomic analysis of the shiitake genus Lentinula.</title>
        <authorList>
            <person name="Sierra-Patev S."/>
            <person name="Min B."/>
            <person name="Naranjo-Ortiz M."/>
            <person name="Looney B."/>
            <person name="Konkel Z."/>
            <person name="Slot J.C."/>
            <person name="Sakamoto Y."/>
            <person name="Steenwyk J.L."/>
            <person name="Rokas A."/>
            <person name="Carro J."/>
            <person name="Camarero S."/>
            <person name="Ferreira P."/>
            <person name="Molpeceres G."/>
            <person name="Ruiz-Duenas F.J."/>
            <person name="Serrano A."/>
            <person name="Henrissat B."/>
            <person name="Drula E."/>
            <person name="Hughes K.W."/>
            <person name="Mata J.L."/>
            <person name="Ishikawa N.K."/>
            <person name="Vargas-Isla R."/>
            <person name="Ushijima S."/>
            <person name="Smith C.A."/>
            <person name="Donoghue J."/>
            <person name="Ahrendt S."/>
            <person name="Andreopoulos W."/>
            <person name="He G."/>
            <person name="LaButti K."/>
            <person name="Lipzen A."/>
            <person name="Ng V."/>
            <person name="Riley R."/>
            <person name="Sandor L."/>
            <person name="Barry K."/>
            <person name="Martinez A.T."/>
            <person name="Xiao Y."/>
            <person name="Gibbons J.G."/>
            <person name="Terashima K."/>
            <person name="Grigoriev I.V."/>
            <person name="Hibbett D."/>
        </authorList>
    </citation>
    <scope>NUCLEOTIDE SEQUENCE</scope>
    <source>
        <strain evidence="3">Sp2 HRB7682 ss15</strain>
    </source>
</reference>
<dbReference type="InterPro" id="IPR046522">
    <property type="entry name" value="DUF6699"/>
</dbReference>
<dbReference type="AlphaFoldDB" id="A0A9W9B203"/>
<dbReference type="EMBL" id="JANVFS010000002">
    <property type="protein sequence ID" value="KAJ4494826.1"/>
    <property type="molecule type" value="Genomic_DNA"/>
</dbReference>
<accession>A0A9W9B203</accession>
<dbReference type="Pfam" id="PF20415">
    <property type="entry name" value="DUF6699"/>
    <property type="match status" value="1"/>
</dbReference>
<proteinExistence type="predicted"/>
<protein>
    <recommendedName>
        <fullName evidence="2">DUF6699 domain-containing protein</fullName>
    </recommendedName>
</protein>
<evidence type="ECO:0000313" key="4">
    <source>
        <dbReference type="Proteomes" id="UP001150238"/>
    </source>
</evidence>
<feature type="region of interest" description="Disordered" evidence="1">
    <location>
        <begin position="1"/>
        <end position="61"/>
    </location>
</feature>
<organism evidence="3 4">
    <name type="scientific">Lentinula lateritia</name>
    <dbReference type="NCBI Taxonomy" id="40482"/>
    <lineage>
        <taxon>Eukaryota</taxon>
        <taxon>Fungi</taxon>
        <taxon>Dikarya</taxon>
        <taxon>Basidiomycota</taxon>
        <taxon>Agaricomycotina</taxon>
        <taxon>Agaricomycetes</taxon>
        <taxon>Agaricomycetidae</taxon>
        <taxon>Agaricales</taxon>
        <taxon>Marasmiineae</taxon>
        <taxon>Omphalotaceae</taxon>
        <taxon>Lentinula</taxon>
    </lineage>
</organism>
<feature type="domain" description="DUF6699" evidence="2">
    <location>
        <begin position="162"/>
        <end position="261"/>
    </location>
</feature>
<sequence>MSPRHYTPQSNTSVGISSPYAASPSLRTSQYHASPNITMSPASYPESVLSTHRSPVARGGYSSSQREAMLGGSLSGWSVRAVTELGCGTGNGLNSQMVTEVPQTPENISRIRSRTVPLPSQNGGHGRVEVGLTPALKFDHHREGRGMVPMDVAMSIDAILRLTNSSRGASEWATNPPLPSINLVHPTLPWSITVHASVTYVTVCDVLCTICHSLQLPLHEQYWPFCVGLGEGYRRNPEQYGRTLKRLHLLHGKTTFVGLSRTVAETALGGDIWRMNFA</sequence>
<evidence type="ECO:0000259" key="2">
    <source>
        <dbReference type="Pfam" id="PF20415"/>
    </source>
</evidence>
<reference evidence="3" key="1">
    <citation type="submission" date="2022-08" db="EMBL/GenBank/DDBJ databases">
        <authorList>
            <consortium name="DOE Joint Genome Institute"/>
            <person name="Min B."/>
            <person name="Riley R."/>
            <person name="Sierra-Patev S."/>
            <person name="Naranjo-Ortiz M."/>
            <person name="Looney B."/>
            <person name="Konkel Z."/>
            <person name="Slot J.C."/>
            <person name="Sakamoto Y."/>
            <person name="Steenwyk J.L."/>
            <person name="Rokas A."/>
            <person name="Carro J."/>
            <person name="Camarero S."/>
            <person name="Ferreira P."/>
            <person name="Molpeceres G."/>
            <person name="Ruiz-Duenas F.J."/>
            <person name="Serrano A."/>
            <person name="Henrissat B."/>
            <person name="Drula E."/>
            <person name="Hughes K.W."/>
            <person name="Mata J.L."/>
            <person name="Ishikawa N.K."/>
            <person name="Vargas-Isla R."/>
            <person name="Ushijima S."/>
            <person name="Smith C.A."/>
            <person name="Ahrendt S."/>
            <person name="Andreopoulos W."/>
            <person name="He G."/>
            <person name="Labutti K."/>
            <person name="Lipzen A."/>
            <person name="Ng V."/>
            <person name="Sandor L."/>
            <person name="Barry K."/>
            <person name="Martinez A.T."/>
            <person name="Xiao Y."/>
            <person name="Gibbons J.G."/>
            <person name="Terashima K."/>
            <person name="Hibbett D.S."/>
            <person name="Grigoriev I.V."/>
        </authorList>
    </citation>
    <scope>NUCLEOTIDE SEQUENCE</scope>
    <source>
        <strain evidence="3">Sp2 HRB7682 ss15</strain>
    </source>
</reference>